<evidence type="ECO:0008006" key="6">
    <source>
        <dbReference type="Google" id="ProtNLM"/>
    </source>
</evidence>
<accession>A0A2A4ESP1</accession>
<evidence type="ECO:0000256" key="1">
    <source>
        <dbReference type="ARBA" id="ARBA00022723"/>
    </source>
</evidence>
<dbReference type="GO" id="GO:0046872">
    <property type="term" value="F:metal ion binding"/>
    <property type="evidence" value="ECO:0007669"/>
    <property type="project" value="UniProtKB-KW"/>
</dbReference>
<dbReference type="Gene3D" id="3.40.50.1000">
    <property type="entry name" value="HAD superfamily/HAD-like"/>
    <property type="match status" value="1"/>
</dbReference>
<dbReference type="AlphaFoldDB" id="A0A2A4ESP1"/>
<dbReference type="InterPro" id="IPR051400">
    <property type="entry name" value="HAD-like_hydrolase"/>
</dbReference>
<sequence>MKIKAVFFDVGETLVDESRAWGEWADYLGVTRFAFFAALGAVIERGLHHREVFQVVRPGVDFSALQRERELRGNAYSITLDDFYPDATACLKLLRESGVLIGIAGNQPVETEHALHALGVPADIVASSASWGVEKPARAFFERVIACCGGLDPSQIAYVGDRLDNDVAPAIEAGMHAVFVRRGPWALIQSAAGRFPVPPYMIDDLSMLLPLLDV</sequence>
<keyword evidence="2" id="KW-0378">Hydrolase</keyword>
<evidence type="ECO:0000256" key="3">
    <source>
        <dbReference type="ARBA" id="ARBA00022842"/>
    </source>
</evidence>
<keyword evidence="1" id="KW-0479">Metal-binding</keyword>
<proteinExistence type="predicted"/>
<protein>
    <recommendedName>
        <fullName evidence="6">Phosphoglycolate phosphatase</fullName>
    </recommendedName>
</protein>
<dbReference type="InterPro" id="IPR023214">
    <property type="entry name" value="HAD_sf"/>
</dbReference>
<evidence type="ECO:0000313" key="4">
    <source>
        <dbReference type="EMBL" id="PCE23314.1"/>
    </source>
</evidence>
<evidence type="ECO:0000256" key="2">
    <source>
        <dbReference type="ARBA" id="ARBA00022801"/>
    </source>
</evidence>
<dbReference type="SUPFAM" id="SSF56784">
    <property type="entry name" value="HAD-like"/>
    <property type="match status" value="1"/>
</dbReference>
<dbReference type="SFLD" id="SFLDG01129">
    <property type="entry name" value="C1.5:_HAD__Beta-PGM__Phosphata"/>
    <property type="match status" value="1"/>
</dbReference>
<dbReference type="PANTHER" id="PTHR46470:SF2">
    <property type="entry name" value="GLYCERALDEHYDE 3-PHOSPHATE PHOSPHATASE"/>
    <property type="match status" value="1"/>
</dbReference>
<dbReference type="PANTHER" id="PTHR46470">
    <property type="entry name" value="N-ACYLNEURAMINATE-9-PHOSPHATASE"/>
    <property type="match status" value="1"/>
</dbReference>
<evidence type="ECO:0000313" key="5">
    <source>
        <dbReference type="Proteomes" id="UP000218022"/>
    </source>
</evidence>
<keyword evidence="3" id="KW-0460">Magnesium</keyword>
<gene>
    <name evidence="4" type="ORF">BWP39_26935</name>
</gene>
<dbReference type="Proteomes" id="UP000218022">
    <property type="component" value="Unassembled WGS sequence"/>
</dbReference>
<name>A0A2A4ESP1_9BURK</name>
<organism evidence="4 5">
    <name type="scientific">Paraburkholderia acidicola</name>
    <dbReference type="NCBI Taxonomy" id="1912599"/>
    <lineage>
        <taxon>Bacteria</taxon>
        <taxon>Pseudomonadati</taxon>
        <taxon>Pseudomonadota</taxon>
        <taxon>Betaproteobacteria</taxon>
        <taxon>Burkholderiales</taxon>
        <taxon>Burkholderiaceae</taxon>
        <taxon>Paraburkholderia</taxon>
    </lineage>
</organism>
<comment type="caution">
    <text evidence="4">The sequence shown here is derived from an EMBL/GenBank/DDBJ whole genome shotgun (WGS) entry which is preliminary data.</text>
</comment>
<dbReference type="Pfam" id="PF00702">
    <property type="entry name" value="Hydrolase"/>
    <property type="match status" value="1"/>
</dbReference>
<dbReference type="EMBL" id="MTZV01000006">
    <property type="protein sequence ID" value="PCE23314.1"/>
    <property type="molecule type" value="Genomic_DNA"/>
</dbReference>
<dbReference type="GO" id="GO:0016791">
    <property type="term" value="F:phosphatase activity"/>
    <property type="evidence" value="ECO:0007669"/>
    <property type="project" value="TreeGrafter"/>
</dbReference>
<dbReference type="InterPro" id="IPR036412">
    <property type="entry name" value="HAD-like_sf"/>
</dbReference>
<reference evidence="4 5" key="1">
    <citation type="submission" date="2017-01" db="EMBL/GenBank/DDBJ databases">
        <title>Whole-Genome Shotgun Sequencing of Two beta-Proteobacterial Species in Search of the Bulgecin Biosynthetic Cluster.</title>
        <authorList>
            <person name="Horsman M.E."/>
            <person name="Marous D.R."/>
            <person name="Li R."/>
            <person name="Oliver R.A."/>
            <person name="Byun B."/>
            <person name="Emrich S.J."/>
            <person name="Boggess B."/>
            <person name="Townsend C.A."/>
            <person name="Mobashery S."/>
        </authorList>
    </citation>
    <scope>NUCLEOTIDE SEQUENCE [LARGE SCALE GENOMIC DNA]</scope>
    <source>
        <strain evidence="4 5">ATCC 31363</strain>
    </source>
</reference>
<dbReference type="OrthoDB" id="367448at2"/>
<dbReference type="SFLD" id="SFLDS00003">
    <property type="entry name" value="Haloacid_Dehalogenase"/>
    <property type="match status" value="1"/>
</dbReference>
<dbReference type="RefSeq" id="WP_096725268.1">
    <property type="nucleotide sequence ID" value="NZ_MTZV01000006.1"/>
</dbReference>